<keyword evidence="2" id="KW-1185">Reference proteome</keyword>
<dbReference type="EMBL" id="CM044705">
    <property type="protein sequence ID" value="KAI5664094.1"/>
    <property type="molecule type" value="Genomic_DNA"/>
</dbReference>
<proteinExistence type="predicted"/>
<gene>
    <name evidence="1" type="ORF">M9H77_23417</name>
</gene>
<organism evidence="1 2">
    <name type="scientific">Catharanthus roseus</name>
    <name type="common">Madagascar periwinkle</name>
    <name type="synonym">Vinca rosea</name>
    <dbReference type="NCBI Taxonomy" id="4058"/>
    <lineage>
        <taxon>Eukaryota</taxon>
        <taxon>Viridiplantae</taxon>
        <taxon>Streptophyta</taxon>
        <taxon>Embryophyta</taxon>
        <taxon>Tracheophyta</taxon>
        <taxon>Spermatophyta</taxon>
        <taxon>Magnoliopsida</taxon>
        <taxon>eudicotyledons</taxon>
        <taxon>Gunneridae</taxon>
        <taxon>Pentapetalae</taxon>
        <taxon>asterids</taxon>
        <taxon>lamiids</taxon>
        <taxon>Gentianales</taxon>
        <taxon>Apocynaceae</taxon>
        <taxon>Rauvolfioideae</taxon>
        <taxon>Vinceae</taxon>
        <taxon>Catharanthinae</taxon>
        <taxon>Catharanthus</taxon>
    </lineage>
</organism>
<protein>
    <submittedName>
        <fullName evidence="1">Uncharacterized protein</fullName>
    </submittedName>
</protein>
<evidence type="ECO:0000313" key="1">
    <source>
        <dbReference type="EMBL" id="KAI5664094.1"/>
    </source>
</evidence>
<evidence type="ECO:0000313" key="2">
    <source>
        <dbReference type="Proteomes" id="UP001060085"/>
    </source>
</evidence>
<accession>A0ACC0AVF6</accession>
<name>A0ACC0AVF6_CATRO</name>
<dbReference type="Proteomes" id="UP001060085">
    <property type="component" value="Linkage Group LG05"/>
</dbReference>
<reference evidence="2" key="1">
    <citation type="journal article" date="2023" name="Nat. Plants">
        <title>Single-cell RNA sequencing provides a high-resolution roadmap for understanding the multicellular compartmentation of specialized metabolism.</title>
        <authorList>
            <person name="Sun S."/>
            <person name="Shen X."/>
            <person name="Li Y."/>
            <person name="Li Y."/>
            <person name="Wang S."/>
            <person name="Li R."/>
            <person name="Zhang H."/>
            <person name="Shen G."/>
            <person name="Guo B."/>
            <person name="Wei J."/>
            <person name="Xu J."/>
            <person name="St-Pierre B."/>
            <person name="Chen S."/>
            <person name="Sun C."/>
        </authorList>
    </citation>
    <scope>NUCLEOTIDE SEQUENCE [LARGE SCALE GENOMIC DNA]</scope>
</reference>
<comment type="caution">
    <text evidence="1">The sequence shown here is derived from an EMBL/GenBank/DDBJ whole genome shotgun (WGS) entry which is preliminary data.</text>
</comment>
<sequence>MLHKMDKDLPTIIYHVKGVRIVLERDCLASIHGIPDNGNIVTNDDYESSCNKLRDRSADGFLPIKKITRSGIGVSSLHPVEGDDEVEASNDMDENTFEQLQINQEIQGMLLTEIVESTRRYANELAHQRASIDCQEVMLAHLKRVLLGIFLVSGDFGY</sequence>